<keyword evidence="9" id="KW-1185">Reference proteome</keyword>
<dbReference type="AlphaFoldDB" id="A0A9P3UTK5"/>
<evidence type="ECO:0000256" key="5">
    <source>
        <dbReference type="ARBA" id="ARBA00022729"/>
    </source>
</evidence>
<comment type="subcellular location">
    <subcellularLocation>
        <location evidence="1 7">Secreted</location>
        <location evidence="1 7">Cell wall</location>
    </subcellularLocation>
</comment>
<evidence type="ECO:0000256" key="3">
    <source>
        <dbReference type="ARBA" id="ARBA00022512"/>
    </source>
</evidence>
<evidence type="ECO:0000256" key="6">
    <source>
        <dbReference type="ARBA" id="ARBA00023157"/>
    </source>
</evidence>
<feature type="signal peptide" evidence="7">
    <location>
        <begin position="1"/>
        <end position="20"/>
    </location>
</feature>
<evidence type="ECO:0000256" key="1">
    <source>
        <dbReference type="ARBA" id="ARBA00004191"/>
    </source>
</evidence>
<protein>
    <recommendedName>
        <fullName evidence="7">Hydrophobin</fullName>
    </recommendedName>
</protein>
<dbReference type="InterPro" id="IPR019778">
    <property type="entry name" value="Class_I_Hydrophobin_CS"/>
</dbReference>
<dbReference type="Pfam" id="PF01185">
    <property type="entry name" value="Hydrophobin"/>
    <property type="match status" value="1"/>
</dbReference>
<gene>
    <name evidence="8" type="ORF">LshimejAT787_1800450</name>
</gene>
<keyword evidence="4 7" id="KW-0964">Secreted</keyword>
<comment type="caution">
    <text evidence="8">The sequence shown here is derived from an EMBL/GenBank/DDBJ whole genome shotgun (WGS) entry which is preliminary data.</text>
</comment>
<dbReference type="EMBL" id="BRPK01000018">
    <property type="protein sequence ID" value="GLB44708.1"/>
    <property type="molecule type" value="Genomic_DNA"/>
</dbReference>
<dbReference type="GO" id="GO:0005199">
    <property type="term" value="F:structural constituent of cell wall"/>
    <property type="evidence" value="ECO:0007669"/>
    <property type="project" value="InterPro"/>
</dbReference>
<dbReference type="SMART" id="SM00075">
    <property type="entry name" value="HYDRO"/>
    <property type="match status" value="1"/>
</dbReference>
<keyword evidence="5 7" id="KW-0732">Signal</keyword>
<organism evidence="8 9">
    <name type="scientific">Lyophyllum shimeji</name>
    <name type="common">Hon-shimeji</name>
    <name type="synonym">Tricholoma shimeji</name>
    <dbReference type="NCBI Taxonomy" id="47721"/>
    <lineage>
        <taxon>Eukaryota</taxon>
        <taxon>Fungi</taxon>
        <taxon>Dikarya</taxon>
        <taxon>Basidiomycota</taxon>
        <taxon>Agaricomycotina</taxon>
        <taxon>Agaricomycetes</taxon>
        <taxon>Agaricomycetidae</taxon>
        <taxon>Agaricales</taxon>
        <taxon>Tricholomatineae</taxon>
        <taxon>Lyophyllaceae</taxon>
        <taxon>Lyophyllum</taxon>
    </lineage>
</organism>
<feature type="chain" id="PRO_5040530161" description="Hydrophobin" evidence="7">
    <location>
        <begin position="21"/>
        <end position="110"/>
    </location>
</feature>
<accession>A0A9P3UTK5</accession>
<dbReference type="Proteomes" id="UP001063166">
    <property type="component" value="Unassembled WGS sequence"/>
</dbReference>
<keyword evidence="6 7" id="KW-1015">Disulfide bond</keyword>
<evidence type="ECO:0000256" key="2">
    <source>
        <dbReference type="ARBA" id="ARBA00010446"/>
    </source>
</evidence>
<evidence type="ECO:0000256" key="7">
    <source>
        <dbReference type="RuleBase" id="RU365009"/>
    </source>
</evidence>
<dbReference type="PROSITE" id="PS00956">
    <property type="entry name" value="HYDROPHOBIN"/>
    <property type="match status" value="1"/>
</dbReference>
<sequence>MFARATFVLLVLPLLAVAVALPGGGPNQCNTGPVQCCNSVQSADNENVAGLLGVLGIIAQGATGQVGFDCNPISGIAIAGNSCSAQPVCCENNQFNGLIAVGCNPINVNV</sequence>
<reference evidence="8" key="1">
    <citation type="submission" date="2022-07" db="EMBL/GenBank/DDBJ databases">
        <title>The genome of Lyophyllum shimeji provides insight into the initial evolution of ectomycorrhizal fungal genome.</title>
        <authorList>
            <person name="Kobayashi Y."/>
            <person name="Shibata T."/>
            <person name="Hirakawa H."/>
            <person name="Shigenobu S."/>
            <person name="Nishiyama T."/>
            <person name="Yamada A."/>
            <person name="Hasebe M."/>
            <person name="Kawaguchi M."/>
        </authorList>
    </citation>
    <scope>NUCLEOTIDE SEQUENCE</scope>
    <source>
        <strain evidence="8">AT787</strain>
    </source>
</reference>
<dbReference type="CDD" id="cd23507">
    <property type="entry name" value="hydrophobin_I"/>
    <property type="match status" value="1"/>
</dbReference>
<evidence type="ECO:0000313" key="9">
    <source>
        <dbReference type="Proteomes" id="UP001063166"/>
    </source>
</evidence>
<evidence type="ECO:0000256" key="4">
    <source>
        <dbReference type="ARBA" id="ARBA00022525"/>
    </source>
</evidence>
<dbReference type="GO" id="GO:0009277">
    <property type="term" value="C:fungal-type cell wall"/>
    <property type="evidence" value="ECO:0007669"/>
    <property type="project" value="InterPro"/>
</dbReference>
<evidence type="ECO:0000313" key="8">
    <source>
        <dbReference type="EMBL" id="GLB44708.1"/>
    </source>
</evidence>
<keyword evidence="3 7" id="KW-0134">Cell wall</keyword>
<name>A0A9P3UTK5_LYOSH</name>
<proteinExistence type="inferred from homology"/>
<dbReference type="InterPro" id="IPR001338">
    <property type="entry name" value="Class_I_Hydrophobin"/>
</dbReference>
<comment type="similarity">
    <text evidence="2 7">Belongs to the fungal hydrophobin family.</text>
</comment>
<dbReference type="OrthoDB" id="4225815at2759"/>